<evidence type="ECO:0000313" key="2">
    <source>
        <dbReference type="EMBL" id="MYN53817.1"/>
    </source>
</evidence>
<dbReference type="AlphaFoldDB" id="A0A7X4HMY5"/>
<comment type="caution">
    <text evidence="2">The sequence shown here is derived from an EMBL/GenBank/DDBJ whole genome shotgun (WGS) entry which is preliminary data.</text>
</comment>
<name>A0A7X4HMY5_9LACO</name>
<gene>
    <name evidence="2" type="ORF">GTK63_05710</name>
</gene>
<proteinExistence type="predicted"/>
<dbReference type="GO" id="GO:0016779">
    <property type="term" value="F:nucleotidyltransferase activity"/>
    <property type="evidence" value="ECO:0007669"/>
    <property type="project" value="InterPro"/>
</dbReference>
<evidence type="ECO:0000259" key="1">
    <source>
        <dbReference type="Pfam" id="PF01909"/>
    </source>
</evidence>
<dbReference type="Pfam" id="PF01909">
    <property type="entry name" value="NTP_transf_2"/>
    <property type="match status" value="1"/>
</dbReference>
<sequence>MIYEKYLWRTDSAGYINNELKLPRLPYKTILNEIVKSLKNIGRNLISIFLRGSAAFDNVEMGISDLDLIVVVKRKDEETLNLIKKLSKYYSVQYKQYFCEISIASFEESYFISDEFSFFSKFVIKTQSICLYGINYSASIEKIPLNHKIYSLDISYCRNKLQIFDNNINSLKSDEKEKISYLCRHISKYLIRTIFAILASQQRPLQYSRDIRCCFEIINLESPVWANRLNTFYKWVRCPTDNLELLTQKFKNLAPLIKSECQIWLENKERKKSIE</sequence>
<feature type="domain" description="Polymerase nucleotidyl transferase" evidence="1">
    <location>
        <begin position="32"/>
        <end position="99"/>
    </location>
</feature>
<dbReference type="Proteomes" id="UP000460132">
    <property type="component" value="Unassembled WGS sequence"/>
</dbReference>
<reference evidence="2 3" key="1">
    <citation type="submission" date="2020-01" db="EMBL/GenBank/DDBJ databases">
        <title>Vaginal microbiome of pregnant Indian women: Insights into the genome of dominants Lactobacillus species.</title>
        <authorList>
            <person name="Das B."/>
            <person name="Mehta O."/>
            <person name="Ghosh T.S."/>
            <person name="Kothidar A."/>
            <person name="Gowtham M.R."/>
            <person name="Mitra R."/>
            <person name="Kshetrapal P."/>
            <person name="Wadhwa N."/>
            <person name="Thiruvengadam R."/>
            <person name="Nair G.B."/>
            <person name="Bhatnagar S."/>
            <person name="Pore S."/>
        </authorList>
    </citation>
    <scope>NUCLEOTIDE SEQUENCE [LARGE SCALE GENOMIC DNA]</scope>
    <source>
        <strain evidence="2 3">Indica2</strain>
    </source>
</reference>
<accession>A0A7X4HMY5</accession>
<evidence type="ECO:0000313" key="3">
    <source>
        <dbReference type="Proteomes" id="UP000460132"/>
    </source>
</evidence>
<dbReference type="InterPro" id="IPR043519">
    <property type="entry name" value="NT_sf"/>
</dbReference>
<organism evidence="2 3">
    <name type="scientific">Lactobacillus crispatus</name>
    <dbReference type="NCBI Taxonomy" id="47770"/>
    <lineage>
        <taxon>Bacteria</taxon>
        <taxon>Bacillati</taxon>
        <taxon>Bacillota</taxon>
        <taxon>Bacilli</taxon>
        <taxon>Lactobacillales</taxon>
        <taxon>Lactobacillaceae</taxon>
        <taxon>Lactobacillus</taxon>
    </lineage>
</organism>
<protein>
    <recommendedName>
        <fullName evidence="1">Polymerase nucleotidyl transferase domain-containing protein</fullName>
    </recommendedName>
</protein>
<dbReference type="Gene3D" id="3.30.460.10">
    <property type="entry name" value="Beta Polymerase, domain 2"/>
    <property type="match status" value="1"/>
</dbReference>
<dbReference type="RefSeq" id="WP_023488647.1">
    <property type="nucleotide sequence ID" value="NZ_CABMHY010000038.1"/>
</dbReference>
<dbReference type="SUPFAM" id="SSF81301">
    <property type="entry name" value="Nucleotidyltransferase"/>
    <property type="match status" value="1"/>
</dbReference>
<dbReference type="EMBL" id="WWFF01000007">
    <property type="protein sequence ID" value="MYN53817.1"/>
    <property type="molecule type" value="Genomic_DNA"/>
</dbReference>
<dbReference type="InterPro" id="IPR002934">
    <property type="entry name" value="Polymerase_NTP_transf_dom"/>
</dbReference>